<feature type="domain" description="Solute-binding protein family 3/N-terminal" evidence="5">
    <location>
        <begin position="60"/>
        <end position="297"/>
    </location>
</feature>
<feature type="signal peptide" evidence="4">
    <location>
        <begin position="1"/>
        <end position="26"/>
    </location>
</feature>
<gene>
    <name evidence="6" type="ORF">E1163_05640</name>
</gene>
<protein>
    <submittedName>
        <fullName evidence="6">Transporter substrate-binding domain-containing protein</fullName>
    </submittedName>
</protein>
<comment type="subcellular location">
    <subcellularLocation>
        <location evidence="1">Cell outer membrane</location>
        <topology evidence="1">Peripheral membrane protein</topology>
    </subcellularLocation>
</comment>
<evidence type="ECO:0000313" key="7">
    <source>
        <dbReference type="Proteomes" id="UP000798808"/>
    </source>
</evidence>
<organism evidence="6 7">
    <name type="scientific">Fulvivirga kasyanovii</name>
    <dbReference type="NCBI Taxonomy" id="396812"/>
    <lineage>
        <taxon>Bacteria</taxon>
        <taxon>Pseudomonadati</taxon>
        <taxon>Bacteroidota</taxon>
        <taxon>Cytophagia</taxon>
        <taxon>Cytophagales</taxon>
        <taxon>Fulvivirgaceae</taxon>
        <taxon>Fulvivirga</taxon>
    </lineage>
</organism>
<evidence type="ECO:0000313" key="6">
    <source>
        <dbReference type="EMBL" id="MTI24423.1"/>
    </source>
</evidence>
<keyword evidence="3" id="KW-0472">Membrane</keyword>
<dbReference type="Pfam" id="PF00497">
    <property type="entry name" value="SBP_bac_3"/>
    <property type="match status" value="1"/>
</dbReference>
<dbReference type="InterPro" id="IPR023346">
    <property type="entry name" value="Lysozyme-like_dom_sf"/>
</dbReference>
<dbReference type="RefSeq" id="WP_155170383.1">
    <property type="nucleotide sequence ID" value="NZ_BAAAFL010000010.1"/>
</dbReference>
<evidence type="ECO:0000256" key="2">
    <source>
        <dbReference type="ARBA" id="ARBA00022729"/>
    </source>
</evidence>
<dbReference type="SUPFAM" id="SSF53850">
    <property type="entry name" value="Periplasmic binding protein-like II"/>
    <property type="match status" value="1"/>
</dbReference>
<dbReference type="Proteomes" id="UP000798808">
    <property type="component" value="Unassembled WGS sequence"/>
</dbReference>
<reference evidence="6 7" key="1">
    <citation type="submission" date="2019-02" db="EMBL/GenBank/DDBJ databases">
        <authorList>
            <person name="Goldberg S.R."/>
            <person name="Haltli B.A."/>
            <person name="Correa H."/>
            <person name="Russell K.G."/>
        </authorList>
    </citation>
    <scope>NUCLEOTIDE SEQUENCE [LARGE SCALE GENOMIC DNA]</scope>
    <source>
        <strain evidence="6 7">JCM 16186</strain>
    </source>
</reference>
<accession>A0ABW9RM39</accession>
<keyword evidence="2 4" id="KW-0732">Signal</keyword>
<keyword evidence="7" id="KW-1185">Reference proteome</keyword>
<sequence>MIFQIDKTRWRLRASILLMICSVVWACHRSGNESTGPKPTEEPVVQAVDFDLKKIKERGTLIAIVDNSSTGYFLYKGQPMGYEYDLLALFAEKIGVTLEIKSTASIDKAFEMLNAGEGDVIAYSLTVTKARKKIVAFTESHYTARQVLVQRKPKGWRKMTREQLDKTLIRNQVDLIGEEVHVRKSSSYEERLHNLSQEIGGDIIIIEDQDSAETEELIRRVAQGNIKYTVADETVAFVNAAYYPQIDVKTPISFPQQIAWAVRKNAPELLAEMNSWMKQLKKQATFNVIYNKYFKSPRASLRRAKSDFSSIGGEKISVYDDLIKEAADSLGWDWRLLASQIYQESHFNPEAQSWAGAVGLMQLVPETGYRFGAENLYDPRQSIMAGVNYLRFLDKLWAKTIEDKDERIKFVLASYNVGLGHVVDARELAKKHDKDPQKWEGNVEYYLLMKSKPDFFRDPVVESGYCRGEEPVNYVREILSRYDQYKQLISS</sequence>
<dbReference type="Gene3D" id="3.40.190.10">
    <property type="entry name" value="Periplasmic binding protein-like II"/>
    <property type="match status" value="2"/>
</dbReference>
<feature type="chain" id="PRO_5046010258" evidence="4">
    <location>
        <begin position="27"/>
        <end position="491"/>
    </location>
</feature>
<dbReference type="SMART" id="SM00062">
    <property type="entry name" value="PBPb"/>
    <property type="match status" value="1"/>
</dbReference>
<dbReference type="CDD" id="cd01009">
    <property type="entry name" value="PBP2_YfhD_N"/>
    <property type="match status" value="1"/>
</dbReference>
<evidence type="ECO:0000259" key="5">
    <source>
        <dbReference type="SMART" id="SM00062"/>
    </source>
</evidence>
<keyword evidence="3" id="KW-0998">Cell outer membrane</keyword>
<name>A0ABW9RM39_9BACT</name>
<dbReference type="PANTHER" id="PTHR35936">
    <property type="entry name" value="MEMBRANE-BOUND LYTIC MUREIN TRANSGLYCOSYLASE F"/>
    <property type="match status" value="1"/>
</dbReference>
<evidence type="ECO:0000256" key="1">
    <source>
        <dbReference type="ARBA" id="ARBA00004339"/>
    </source>
</evidence>
<dbReference type="SUPFAM" id="SSF53955">
    <property type="entry name" value="Lysozyme-like"/>
    <property type="match status" value="1"/>
</dbReference>
<dbReference type="InterPro" id="IPR008258">
    <property type="entry name" value="Transglycosylase_SLT_dom_1"/>
</dbReference>
<evidence type="ECO:0000256" key="4">
    <source>
        <dbReference type="SAM" id="SignalP"/>
    </source>
</evidence>
<dbReference type="CDD" id="cd13403">
    <property type="entry name" value="MLTF-like"/>
    <property type="match status" value="1"/>
</dbReference>
<comment type="caution">
    <text evidence="6">The sequence shown here is derived from an EMBL/GenBank/DDBJ whole genome shotgun (WGS) entry which is preliminary data.</text>
</comment>
<dbReference type="EMBL" id="SMLW01000412">
    <property type="protein sequence ID" value="MTI24423.1"/>
    <property type="molecule type" value="Genomic_DNA"/>
</dbReference>
<evidence type="ECO:0000256" key="3">
    <source>
        <dbReference type="ARBA" id="ARBA00023237"/>
    </source>
</evidence>
<proteinExistence type="predicted"/>
<dbReference type="Gene3D" id="1.10.530.10">
    <property type="match status" value="1"/>
</dbReference>
<dbReference type="Pfam" id="PF01464">
    <property type="entry name" value="SLT"/>
    <property type="match status" value="1"/>
</dbReference>
<dbReference type="InterPro" id="IPR001638">
    <property type="entry name" value="Solute-binding_3/MltF_N"/>
</dbReference>